<evidence type="ECO:0000256" key="1">
    <source>
        <dbReference type="ARBA" id="ARBA00023015"/>
    </source>
</evidence>
<dbReference type="SUPFAM" id="SSF46785">
    <property type="entry name" value="Winged helix' DNA-binding domain"/>
    <property type="match status" value="1"/>
</dbReference>
<proteinExistence type="predicted"/>
<dbReference type="RefSeq" id="WP_211347649.1">
    <property type="nucleotide sequence ID" value="NZ_JBHTGS010000001.1"/>
</dbReference>
<sequence length="178" mass="19814">MSTSEPAQDQQKLLEFVERFALVLANSGLPRMPARVFAYALAEDAAEYTAAELAEGLRVSNAAISGAVRYLVGVGMLTKGRKPGSRADHYFINDDELWGTIIGQRSGVLSSYQEIAQEGVDQLGIQTRGGQRLWETKEFFKFLQEQQEQMIDRWHVHWAELKAEWTAVGGDPPGDGNR</sequence>
<keyword evidence="1" id="KW-0805">Transcription regulation</keyword>
<dbReference type="PANTHER" id="PTHR38465:SF2">
    <property type="entry name" value="HTH-TYPE TRANSCRIPTIONAL REGULATOR MMPR5"/>
    <property type="match status" value="1"/>
</dbReference>
<dbReference type="AlphaFoldDB" id="A0A543AW50"/>
<evidence type="ECO:0000313" key="5">
    <source>
        <dbReference type="Proteomes" id="UP000317043"/>
    </source>
</evidence>
<dbReference type="InterPro" id="IPR052362">
    <property type="entry name" value="HTH-GbsR_regulator"/>
</dbReference>
<protein>
    <submittedName>
        <fullName evidence="4">DNA-binding transcriptional regulator GbsR (MarR family)</fullName>
    </submittedName>
</protein>
<name>A0A543AW50_9ACTN</name>
<dbReference type="PANTHER" id="PTHR38465">
    <property type="entry name" value="HTH-TYPE TRANSCRIPTIONAL REGULATOR MJ1563-RELATED"/>
    <property type="match status" value="1"/>
</dbReference>
<dbReference type="InterPro" id="IPR036390">
    <property type="entry name" value="WH_DNA-bd_sf"/>
</dbReference>
<keyword evidence="2 4" id="KW-0238">DNA-binding</keyword>
<dbReference type="EMBL" id="VFOW01000001">
    <property type="protein sequence ID" value="TQL76779.1"/>
    <property type="molecule type" value="Genomic_DNA"/>
</dbReference>
<reference evidence="4 5" key="1">
    <citation type="submission" date="2019-06" db="EMBL/GenBank/DDBJ databases">
        <title>Sequencing the genomes of 1000 actinobacteria strains.</title>
        <authorList>
            <person name="Klenk H.-P."/>
        </authorList>
    </citation>
    <scope>NUCLEOTIDE SEQUENCE [LARGE SCALE GENOMIC DNA]</scope>
    <source>
        <strain evidence="4 5">DSM 45928</strain>
    </source>
</reference>
<accession>A0A543AW50</accession>
<comment type="caution">
    <text evidence="4">The sequence shown here is derived from an EMBL/GenBank/DDBJ whole genome shotgun (WGS) entry which is preliminary data.</text>
</comment>
<dbReference type="Gene3D" id="1.10.10.10">
    <property type="entry name" value="Winged helix-like DNA-binding domain superfamily/Winged helix DNA-binding domain"/>
    <property type="match status" value="1"/>
</dbReference>
<evidence type="ECO:0000313" key="4">
    <source>
        <dbReference type="EMBL" id="TQL76779.1"/>
    </source>
</evidence>
<organism evidence="4 5">
    <name type="scientific">Stackebrandtia endophytica</name>
    <dbReference type="NCBI Taxonomy" id="1496996"/>
    <lineage>
        <taxon>Bacteria</taxon>
        <taxon>Bacillati</taxon>
        <taxon>Actinomycetota</taxon>
        <taxon>Actinomycetes</taxon>
        <taxon>Glycomycetales</taxon>
        <taxon>Glycomycetaceae</taxon>
        <taxon>Stackebrandtia</taxon>
    </lineage>
</organism>
<dbReference type="GO" id="GO:0003677">
    <property type="term" value="F:DNA binding"/>
    <property type="evidence" value="ECO:0007669"/>
    <property type="project" value="UniProtKB-KW"/>
</dbReference>
<evidence type="ECO:0000256" key="2">
    <source>
        <dbReference type="ARBA" id="ARBA00023125"/>
    </source>
</evidence>
<gene>
    <name evidence="4" type="ORF">FB566_2316</name>
</gene>
<keyword evidence="3" id="KW-0804">Transcription</keyword>
<evidence type="ECO:0000256" key="3">
    <source>
        <dbReference type="ARBA" id="ARBA00023163"/>
    </source>
</evidence>
<dbReference type="Proteomes" id="UP000317043">
    <property type="component" value="Unassembled WGS sequence"/>
</dbReference>
<dbReference type="InParanoid" id="A0A543AW50"/>
<keyword evidence="5" id="KW-1185">Reference proteome</keyword>
<dbReference type="InterPro" id="IPR036388">
    <property type="entry name" value="WH-like_DNA-bd_sf"/>
</dbReference>